<dbReference type="InterPro" id="IPR050251">
    <property type="entry name" value="HpcH-HpaI_aldolase"/>
</dbReference>
<dbReference type="Proteomes" id="UP000626026">
    <property type="component" value="Unassembled WGS sequence"/>
</dbReference>
<evidence type="ECO:0000256" key="3">
    <source>
        <dbReference type="ARBA" id="ARBA00023239"/>
    </source>
</evidence>
<proteinExistence type="inferred from homology"/>
<evidence type="ECO:0000313" key="6">
    <source>
        <dbReference type="Proteomes" id="UP000626026"/>
    </source>
</evidence>
<keyword evidence="3" id="KW-0456">Lyase</keyword>
<reference evidence="5 6" key="1">
    <citation type="journal article" date="2013" name="Int. J. Syst. Evol. Microbiol.">
        <title>Roseomonas aerophila sp. nov., isolated from air.</title>
        <authorList>
            <person name="Kim S.J."/>
            <person name="Weon H.Y."/>
            <person name="Ahn J.H."/>
            <person name="Hong S.B."/>
            <person name="Seok S.J."/>
            <person name="Whang K.S."/>
            <person name="Kwon S.W."/>
        </authorList>
    </citation>
    <scope>NUCLEOTIDE SEQUENCE [LARGE SCALE GENOMIC DNA]</scope>
    <source>
        <strain evidence="5 6">NBRC 108923</strain>
    </source>
</reference>
<organism evidence="5 6">
    <name type="scientific">Teichococcus aerophilus</name>
    <dbReference type="NCBI Taxonomy" id="1224513"/>
    <lineage>
        <taxon>Bacteria</taxon>
        <taxon>Pseudomonadati</taxon>
        <taxon>Pseudomonadota</taxon>
        <taxon>Alphaproteobacteria</taxon>
        <taxon>Acetobacterales</taxon>
        <taxon>Roseomonadaceae</taxon>
        <taxon>Roseomonas</taxon>
    </lineage>
</organism>
<gene>
    <name evidence="5" type="ORF">IBL26_25025</name>
</gene>
<evidence type="ECO:0000256" key="1">
    <source>
        <dbReference type="ARBA" id="ARBA00005568"/>
    </source>
</evidence>
<dbReference type="PANTHER" id="PTHR30502">
    <property type="entry name" value="2-KETO-3-DEOXY-L-RHAMNONATE ALDOLASE"/>
    <property type="match status" value="1"/>
</dbReference>
<evidence type="ECO:0000256" key="2">
    <source>
        <dbReference type="ARBA" id="ARBA00022723"/>
    </source>
</evidence>
<dbReference type="RefSeq" id="WP_187787220.1">
    <property type="nucleotide sequence ID" value="NZ_JACTVA010000104.1"/>
</dbReference>
<dbReference type="PANTHER" id="PTHR30502:SF0">
    <property type="entry name" value="PHOSPHOENOLPYRUVATE CARBOXYLASE FAMILY PROTEIN"/>
    <property type="match status" value="1"/>
</dbReference>
<evidence type="ECO:0000259" key="4">
    <source>
        <dbReference type="Pfam" id="PF03328"/>
    </source>
</evidence>
<keyword evidence="6" id="KW-1185">Reference proteome</keyword>
<comment type="similarity">
    <text evidence="1">Belongs to the HpcH/HpaI aldolase family.</text>
</comment>
<dbReference type="InterPro" id="IPR015813">
    <property type="entry name" value="Pyrv/PenolPyrv_kinase-like_dom"/>
</dbReference>
<dbReference type="InterPro" id="IPR005000">
    <property type="entry name" value="Aldolase/citrate-lyase_domain"/>
</dbReference>
<name>A0ABR7RU74_9PROT</name>
<dbReference type="Pfam" id="PF03328">
    <property type="entry name" value="HpcH_HpaI"/>
    <property type="match status" value="1"/>
</dbReference>
<evidence type="ECO:0000313" key="5">
    <source>
        <dbReference type="EMBL" id="MBC9210107.1"/>
    </source>
</evidence>
<dbReference type="Gene3D" id="3.20.20.60">
    <property type="entry name" value="Phosphoenolpyruvate-binding domains"/>
    <property type="match status" value="1"/>
</dbReference>
<dbReference type="EMBL" id="JACTVA010000104">
    <property type="protein sequence ID" value="MBC9210107.1"/>
    <property type="molecule type" value="Genomic_DNA"/>
</dbReference>
<sequence>MTLRARLAQGETVFGLAACLLRTVELVPLTRVCGFDFLLVDTEHTPLAIADAATLCVAAQGAGLPALVRVGGPEHPDLARVLDVGADGVVVAHVDSAAQAARIVRACRFAPHGARSLPSPLARFGFRMPPAGEMARAEEATTLVVPMIESAAGLAEAEAIAATPGIDALLVGTNDLAASLGHFGAPDHPEVLEAFTRIAAAAQAHGKAFGVIGLPQALLPTHAISLDARFVVVANDVNLLLDAGTAALGQIRAEWPG</sequence>
<comment type="caution">
    <text evidence="5">The sequence shown here is derived from an EMBL/GenBank/DDBJ whole genome shotgun (WGS) entry which is preliminary data.</text>
</comment>
<feature type="domain" description="HpcH/HpaI aldolase/citrate lyase" evidence="4">
    <location>
        <begin position="31"/>
        <end position="212"/>
    </location>
</feature>
<dbReference type="InterPro" id="IPR040442">
    <property type="entry name" value="Pyrv_kinase-like_dom_sf"/>
</dbReference>
<protein>
    <submittedName>
        <fullName evidence="5">Aldolase</fullName>
    </submittedName>
</protein>
<accession>A0ABR7RU74</accession>
<keyword evidence="2" id="KW-0479">Metal-binding</keyword>
<dbReference type="SUPFAM" id="SSF51621">
    <property type="entry name" value="Phosphoenolpyruvate/pyruvate domain"/>
    <property type="match status" value="1"/>
</dbReference>